<keyword evidence="1" id="KW-0812">Transmembrane</keyword>
<sequence>MTEQTHPIAGLTDAALETMLKRAFRMTLILGLIAAIILWIASSWRDAGMLAVGAVISAFSILEWQRLIKLFNAKLDKQQTPRGAVLVTSLFLLRIVIFAAVIYGSLKCLRGSAISLLCGLALALFAMGWEALRLLRD</sequence>
<proteinExistence type="predicted"/>
<accession>A0A9J7BJX7</accession>
<keyword evidence="3" id="KW-1185">Reference proteome</keyword>
<feature type="transmembrane region" description="Helical" evidence="1">
    <location>
        <begin position="47"/>
        <end position="64"/>
    </location>
</feature>
<evidence type="ECO:0000256" key="1">
    <source>
        <dbReference type="SAM" id="Phobius"/>
    </source>
</evidence>
<keyword evidence="1" id="KW-0472">Membrane</keyword>
<gene>
    <name evidence="2" type="ORF">MOP44_21865</name>
</gene>
<feature type="transmembrane region" description="Helical" evidence="1">
    <location>
        <begin position="112"/>
        <end position="132"/>
    </location>
</feature>
<dbReference type="KEGG" id="orp:MOP44_21865"/>
<reference evidence="2" key="1">
    <citation type="submission" date="2021-04" db="EMBL/GenBank/DDBJ databases">
        <title>Phylogenetic analysis of Acidobacteriaceae.</title>
        <authorList>
            <person name="Qiu L."/>
            <person name="Zhang Q."/>
        </authorList>
    </citation>
    <scope>NUCLEOTIDE SEQUENCE</scope>
    <source>
        <strain evidence="2">DSM 25168</strain>
    </source>
</reference>
<feature type="transmembrane region" description="Helical" evidence="1">
    <location>
        <begin position="23"/>
        <end position="41"/>
    </location>
</feature>
<dbReference type="Proteomes" id="UP001059380">
    <property type="component" value="Chromosome"/>
</dbReference>
<evidence type="ECO:0000313" key="3">
    <source>
        <dbReference type="Proteomes" id="UP001059380"/>
    </source>
</evidence>
<keyword evidence="1" id="KW-1133">Transmembrane helix</keyword>
<protein>
    <submittedName>
        <fullName evidence="2">Uncharacterized protein</fullName>
    </submittedName>
</protein>
<organism evidence="2 3">
    <name type="scientific">Occallatibacter riparius</name>
    <dbReference type="NCBI Taxonomy" id="1002689"/>
    <lineage>
        <taxon>Bacteria</taxon>
        <taxon>Pseudomonadati</taxon>
        <taxon>Acidobacteriota</taxon>
        <taxon>Terriglobia</taxon>
        <taxon>Terriglobales</taxon>
        <taxon>Acidobacteriaceae</taxon>
        <taxon>Occallatibacter</taxon>
    </lineage>
</organism>
<dbReference type="AlphaFoldDB" id="A0A9J7BJX7"/>
<name>A0A9J7BJX7_9BACT</name>
<evidence type="ECO:0000313" key="2">
    <source>
        <dbReference type="EMBL" id="UWZ83204.1"/>
    </source>
</evidence>
<dbReference type="EMBL" id="CP093313">
    <property type="protein sequence ID" value="UWZ83204.1"/>
    <property type="molecule type" value="Genomic_DNA"/>
</dbReference>
<dbReference type="RefSeq" id="WP_260792538.1">
    <property type="nucleotide sequence ID" value="NZ_CP093313.1"/>
</dbReference>
<feature type="transmembrane region" description="Helical" evidence="1">
    <location>
        <begin position="84"/>
        <end position="106"/>
    </location>
</feature>